<evidence type="ECO:0000313" key="1">
    <source>
        <dbReference type="EMBL" id="WDQ45587.1"/>
    </source>
</evidence>
<proteinExistence type="predicted"/>
<reference evidence="1" key="2">
    <citation type="journal article" date="2024" name="Heliyon">
        <title>Complete genome sequence of the novel virulent phage PMBT24 infecting Enterocloster bolteae from the human gut.</title>
        <authorList>
            <person name="Sprotte S."/>
            <person name="Brinks E."/>
            <person name="Neve H."/>
            <person name="Franz C.M.A.P."/>
        </authorList>
    </citation>
    <scope>NUCLEOTIDE SEQUENCE</scope>
</reference>
<sequence>MYYGRFLDMDTPMADTPIPWPFGNCQKIHLRWGVLSDNSDIRISRMRYSCPTTNYFTISPSISFINIY</sequence>
<dbReference type="EMBL" id="OQ326496">
    <property type="protein sequence ID" value="WDQ45587.1"/>
    <property type="molecule type" value="Genomic_DNA"/>
</dbReference>
<accession>A0AAT9TTV0</accession>
<organism evidence="1">
    <name type="scientific">Enterocloster phage PMBT24</name>
    <dbReference type="NCBI Taxonomy" id="3025413"/>
    <lineage>
        <taxon>Viruses</taxon>
        <taxon>Duplodnaviria</taxon>
        <taxon>Heunggongvirae</taxon>
        <taxon>Uroviricota</taxon>
        <taxon>Caudoviricetes</taxon>
    </lineage>
</organism>
<reference evidence="1" key="1">
    <citation type="submission" date="2023-01" db="EMBL/GenBank/DDBJ databases">
        <authorList>
            <person name="Sprotte S."/>
            <person name="Brinks E."/>
        </authorList>
    </citation>
    <scope>NUCLEOTIDE SEQUENCE</scope>
</reference>
<protein>
    <submittedName>
        <fullName evidence="1">Uncharacterized protein</fullName>
    </submittedName>
</protein>
<name>A0AAT9TTV0_9CAUD</name>